<feature type="compositionally biased region" description="Basic residues" evidence="1">
    <location>
        <begin position="68"/>
        <end position="114"/>
    </location>
</feature>
<feature type="compositionally biased region" description="Pro residues" evidence="1">
    <location>
        <begin position="208"/>
        <end position="217"/>
    </location>
</feature>
<name>A0A1X6NJP5_PORUM</name>
<dbReference type="EMBL" id="KV920046">
    <property type="protein sequence ID" value="OSX68825.1"/>
    <property type="molecule type" value="Genomic_DNA"/>
</dbReference>
<organism evidence="2 3">
    <name type="scientific">Porphyra umbilicalis</name>
    <name type="common">Purple laver</name>
    <name type="synonym">Red alga</name>
    <dbReference type="NCBI Taxonomy" id="2786"/>
    <lineage>
        <taxon>Eukaryota</taxon>
        <taxon>Rhodophyta</taxon>
        <taxon>Bangiophyceae</taxon>
        <taxon>Bangiales</taxon>
        <taxon>Bangiaceae</taxon>
        <taxon>Porphyra</taxon>
    </lineage>
</organism>
<reference evidence="2 3" key="1">
    <citation type="submission" date="2017-03" db="EMBL/GenBank/DDBJ databases">
        <title>WGS assembly of Porphyra umbilicalis.</title>
        <authorList>
            <person name="Brawley S.H."/>
            <person name="Blouin N.A."/>
            <person name="Ficko-Blean E."/>
            <person name="Wheeler G.L."/>
            <person name="Lohr M."/>
            <person name="Goodson H.V."/>
            <person name="Jenkins J.W."/>
            <person name="Blaby-Haas C.E."/>
            <person name="Helliwell K.E."/>
            <person name="Chan C."/>
            <person name="Marriage T."/>
            <person name="Bhattacharya D."/>
            <person name="Klein A.S."/>
            <person name="Badis Y."/>
            <person name="Brodie J."/>
            <person name="Cao Y."/>
            <person name="Collen J."/>
            <person name="Dittami S.M."/>
            <person name="Gachon C.M."/>
            <person name="Green B.R."/>
            <person name="Karpowicz S."/>
            <person name="Kim J.W."/>
            <person name="Kudahl U."/>
            <person name="Lin S."/>
            <person name="Michel G."/>
            <person name="Mittag M."/>
            <person name="Olson B.J."/>
            <person name="Pangilinan J."/>
            <person name="Peng Y."/>
            <person name="Qiu H."/>
            <person name="Shu S."/>
            <person name="Singer J.T."/>
            <person name="Smith A.G."/>
            <person name="Sprecher B.N."/>
            <person name="Wagner V."/>
            <person name="Wang W."/>
            <person name="Wang Z.-Y."/>
            <person name="Yan J."/>
            <person name="Yarish C."/>
            <person name="Zoeuner-Riek S."/>
            <person name="Zhuang Y."/>
            <person name="Zou Y."/>
            <person name="Lindquist E.A."/>
            <person name="Grimwood J."/>
            <person name="Barry K."/>
            <person name="Rokhsar D.S."/>
            <person name="Schmutz J."/>
            <person name="Stiller J.W."/>
            <person name="Grossman A.R."/>
            <person name="Prochnik S.E."/>
        </authorList>
    </citation>
    <scope>NUCLEOTIDE SEQUENCE [LARGE SCALE GENOMIC DNA]</scope>
    <source>
        <strain evidence="2">4086291</strain>
    </source>
</reference>
<evidence type="ECO:0000256" key="1">
    <source>
        <dbReference type="SAM" id="MobiDB-lite"/>
    </source>
</evidence>
<evidence type="ECO:0000313" key="2">
    <source>
        <dbReference type="EMBL" id="OSX68825.1"/>
    </source>
</evidence>
<sequence length="217" mass="23648">MGTLNPSTPAPRAPGSAGPPSCKPWRRSRRRGRHGCKTPHLSTRAKRQGTVADRNQSACPAPMGGGSHGRRQRASSTRKPRRGSNTHGPLRQRRRGARAPRRSAKQVHRRRPHGRQGAVVESTRPPTLRRGAARDADGVGRLGGARHTKWSARDGAAGARTGRRRAPRATKQTKGTRGRPEAKTQPTGSPALRPRRRSNPVRQEPRPRPATVPPPHC</sequence>
<feature type="compositionally biased region" description="Basic residues" evidence="1">
    <location>
        <begin position="24"/>
        <end position="47"/>
    </location>
</feature>
<protein>
    <submittedName>
        <fullName evidence="2">Uncharacterized protein</fullName>
    </submittedName>
</protein>
<dbReference type="Proteomes" id="UP000218209">
    <property type="component" value="Unassembled WGS sequence"/>
</dbReference>
<evidence type="ECO:0000313" key="3">
    <source>
        <dbReference type="Proteomes" id="UP000218209"/>
    </source>
</evidence>
<keyword evidence="3" id="KW-1185">Reference proteome</keyword>
<gene>
    <name evidence="2" type="ORF">BU14_2199s0001</name>
</gene>
<proteinExistence type="predicted"/>
<dbReference type="AlphaFoldDB" id="A0A1X6NJP5"/>
<feature type="region of interest" description="Disordered" evidence="1">
    <location>
        <begin position="1"/>
        <end position="217"/>
    </location>
</feature>
<accession>A0A1X6NJP5</accession>